<dbReference type="PANTHER" id="PTHR33446:SF2">
    <property type="entry name" value="PROTEIN TONB"/>
    <property type="match status" value="1"/>
</dbReference>
<dbReference type="Pfam" id="PF03544">
    <property type="entry name" value="TonB_C"/>
    <property type="match status" value="1"/>
</dbReference>
<name>A0A4R6WS44_9SPHI</name>
<dbReference type="Gene3D" id="3.30.1150.10">
    <property type="match status" value="1"/>
</dbReference>
<proteinExistence type="predicted"/>
<dbReference type="SUPFAM" id="SSF74653">
    <property type="entry name" value="TolA/TonB C-terminal domain"/>
    <property type="match status" value="1"/>
</dbReference>
<evidence type="ECO:0000313" key="4">
    <source>
        <dbReference type="Proteomes" id="UP000295292"/>
    </source>
</evidence>
<evidence type="ECO:0000256" key="1">
    <source>
        <dbReference type="SAM" id="MobiDB-lite"/>
    </source>
</evidence>
<dbReference type="InterPro" id="IPR037682">
    <property type="entry name" value="TonB_C"/>
</dbReference>
<dbReference type="AlphaFoldDB" id="A0A4R6WS44"/>
<dbReference type="PROSITE" id="PS52015">
    <property type="entry name" value="TONB_CTD"/>
    <property type="match status" value="1"/>
</dbReference>
<dbReference type="GO" id="GO:0055085">
    <property type="term" value="P:transmembrane transport"/>
    <property type="evidence" value="ECO:0007669"/>
    <property type="project" value="InterPro"/>
</dbReference>
<feature type="domain" description="TonB C-terminal" evidence="2">
    <location>
        <begin position="202"/>
        <end position="294"/>
    </location>
</feature>
<evidence type="ECO:0000259" key="2">
    <source>
        <dbReference type="PROSITE" id="PS52015"/>
    </source>
</evidence>
<dbReference type="Proteomes" id="UP000295292">
    <property type="component" value="Unassembled WGS sequence"/>
</dbReference>
<dbReference type="InterPro" id="IPR051045">
    <property type="entry name" value="TonB-dependent_transducer"/>
</dbReference>
<dbReference type="RefSeq" id="WP_133582471.1">
    <property type="nucleotide sequence ID" value="NZ_SNYV01000001.1"/>
</dbReference>
<dbReference type="OrthoDB" id="649093at2"/>
<accession>A0A4R6WS44</accession>
<dbReference type="GO" id="GO:0031992">
    <property type="term" value="F:energy transducer activity"/>
    <property type="evidence" value="ECO:0007669"/>
    <property type="project" value="TreeGrafter"/>
</dbReference>
<dbReference type="GO" id="GO:0098797">
    <property type="term" value="C:plasma membrane protein complex"/>
    <property type="evidence" value="ECO:0007669"/>
    <property type="project" value="TreeGrafter"/>
</dbReference>
<comment type="caution">
    <text evidence="3">The sequence shown here is derived from an EMBL/GenBank/DDBJ whole genome shotgun (WGS) entry which is preliminary data.</text>
</comment>
<gene>
    <name evidence="3" type="ORF">CLV99_0039</name>
</gene>
<protein>
    <submittedName>
        <fullName evidence="3">Outer membrane transport energization protein TonB</fullName>
    </submittedName>
</protein>
<keyword evidence="4" id="KW-1185">Reference proteome</keyword>
<feature type="region of interest" description="Disordered" evidence="1">
    <location>
        <begin position="157"/>
        <end position="190"/>
    </location>
</feature>
<sequence>MLFSKSVIFDKEWMDVVFVGRNKAYGAYQLRLFGEKAIQISLAGVALFVAALCSLSFMEHKPQKAAEDNLSSINTSLISVEIEDPLPIKEEVVIPKETGEAQQVAQDVPAVDVVKFTEVSPTDKANVKEDVVATSETLAPKKMIGAISMKGQAGGTLIPKGTFGKEKREGGNTGRSTGSITGGGDDSGDPFETVEIMPMPPGGMKAFVEWVARNYQFPSAAVDNGASGVIQVSFVVEKDGSLSSFDVKRDLGFGTGDQAVKLLQRAKHWTPGIQNGRPVRVSYTLPIRLSTIQQ</sequence>
<dbReference type="PANTHER" id="PTHR33446">
    <property type="entry name" value="PROTEIN TONB-RELATED"/>
    <property type="match status" value="1"/>
</dbReference>
<organism evidence="3 4">
    <name type="scientific">Sphingobacterium yanglingense</name>
    <dbReference type="NCBI Taxonomy" id="1437280"/>
    <lineage>
        <taxon>Bacteria</taxon>
        <taxon>Pseudomonadati</taxon>
        <taxon>Bacteroidota</taxon>
        <taxon>Sphingobacteriia</taxon>
        <taxon>Sphingobacteriales</taxon>
        <taxon>Sphingobacteriaceae</taxon>
        <taxon>Sphingobacterium</taxon>
    </lineage>
</organism>
<evidence type="ECO:0000313" key="3">
    <source>
        <dbReference type="EMBL" id="TDQ82818.1"/>
    </source>
</evidence>
<dbReference type="EMBL" id="SNYV01000001">
    <property type="protein sequence ID" value="TDQ82818.1"/>
    <property type="molecule type" value="Genomic_DNA"/>
</dbReference>
<reference evidence="3 4" key="1">
    <citation type="submission" date="2019-03" db="EMBL/GenBank/DDBJ databases">
        <title>Genomic Encyclopedia of Archaeal and Bacterial Type Strains, Phase II (KMG-II): from individual species to whole genera.</title>
        <authorList>
            <person name="Goeker M."/>
        </authorList>
    </citation>
    <scope>NUCLEOTIDE SEQUENCE [LARGE SCALE GENOMIC DNA]</scope>
    <source>
        <strain evidence="3 4">DSM 28353</strain>
    </source>
</reference>